<accession>A0A2W7INN2</accession>
<reference evidence="2 3" key="1">
    <citation type="submission" date="2018-06" db="EMBL/GenBank/DDBJ databases">
        <title>Genomic Encyclopedia of Archaeal and Bacterial Type Strains, Phase II (KMG-II): from individual species to whole genera.</title>
        <authorList>
            <person name="Goeker M."/>
        </authorList>
    </citation>
    <scope>NUCLEOTIDE SEQUENCE [LARGE SCALE GENOMIC DNA]</scope>
    <source>
        <strain evidence="2 3">DSM 24525</strain>
    </source>
</reference>
<evidence type="ECO:0000313" key="3">
    <source>
        <dbReference type="Proteomes" id="UP000249688"/>
    </source>
</evidence>
<dbReference type="Proteomes" id="UP000249688">
    <property type="component" value="Unassembled WGS sequence"/>
</dbReference>
<comment type="caution">
    <text evidence="2">The sequence shown here is derived from an EMBL/GenBank/DDBJ whole genome shotgun (WGS) entry which is preliminary data.</text>
</comment>
<evidence type="ECO:0000256" key="1">
    <source>
        <dbReference type="SAM" id="SignalP"/>
    </source>
</evidence>
<protein>
    <submittedName>
        <fullName evidence="2">Uncharacterized protein</fullName>
    </submittedName>
</protein>
<feature type="chain" id="PRO_5015882107" evidence="1">
    <location>
        <begin position="19"/>
        <end position="126"/>
    </location>
</feature>
<name>A0A2W7INN2_9PROT</name>
<sequence>MRLVPIYLSLLLATPVAAQEFWTRELPGIAPSLRACLGTEARASVVAAVPLEGGRVLARIRGADGERVDCTALGDRVTGRRPVGIAPPMVGEDERRFTLERGCVDARRVDAADGTVLGWIGYPGCG</sequence>
<feature type="signal peptide" evidence="1">
    <location>
        <begin position="1"/>
        <end position="18"/>
    </location>
</feature>
<proteinExistence type="predicted"/>
<keyword evidence="3" id="KW-1185">Reference proteome</keyword>
<gene>
    <name evidence="2" type="ORF">C8P66_103130</name>
</gene>
<dbReference type="AlphaFoldDB" id="A0A2W7INN2"/>
<evidence type="ECO:0000313" key="2">
    <source>
        <dbReference type="EMBL" id="PZW49104.1"/>
    </source>
</evidence>
<organism evidence="2 3">
    <name type="scientific">Humitalea rosea</name>
    <dbReference type="NCBI Taxonomy" id="990373"/>
    <lineage>
        <taxon>Bacteria</taxon>
        <taxon>Pseudomonadati</taxon>
        <taxon>Pseudomonadota</taxon>
        <taxon>Alphaproteobacteria</taxon>
        <taxon>Acetobacterales</taxon>
        <taxon>Roseomonadaceae</taxon>
        <taxon>Humitalea</taxon>
    </lineage>
</organism>
<dbReference type="EMBL" id="QKYU01000003">
    <property type="protein sequence ID" value="PZW49104.1"/>
    <property type="molecule type" value="Genomic_DNA"/>
</dbReference>
<keyword evidence="1" id="KW-0732">Signal</keyword>